<dbReference type="PANTHER" id="PTHR34408:SF1">
    <property type="entry name" value="GLYCOSYL HYDROLASE FAMILY 19 DOMAIN-CONTAINING PROTEIN HI_1415"/>
    <property type="match status" value="1"/>
</dbReference>
<sequence length="370" mass="38961">MAVMLCAAALPAAAASYGTVRNPNGGSYVNLREWGSYSAPILTRISVGATVEIVRTDGDWRLVRMGDAVGYMHSAFVSLGGSSSGATATVTVGPLNLRETASTSARVLTQLASGAQVTVLWRGDTWSQVSVNGLTGYLLNSYLSFGGGSSSGTVTTPDANATIRTKNGGRLNLRAWASNDSQVLGSYASGTRVRVLTHGASWCKVQVGGTVGYMSSAYLVFDGGTSGGSSSEKTYSAVVNNPKATQVLNLREAPSTSSRSLGQYYNGTAVTVLGMGTQWLRVRVGGVEGYMMTRYVKVNSASATPHKTVTNASSSYVNLREGPGYDYDIIRRVTRGEAASVVIPYPTWSKVIVRSGSGYQTGYMMNSFLK</sequence>
<gene>
    <name evidence="2" type="ORF">IAA66_00285</name>
</gene>
<dbReference type="SMART" id="SM00287">
    <property type="entry name" value="SH3b"/>
    <property type="match status" value="5"/>
</dbReference>
<name>A0A9D0YTW3_9FIRM</name>
<accession>A0A9D0YTW3</accession>
<evidence type="ECO:0000259" key="1">
    <source>
        <dbReference type="PROSITE" id="PS51781"/>
    </source>
</evidence>
<organism evidence="2 3">
    <name type="scientific">Candidatus Avichristensenella intestinipullorum</name>
    <dbReference type="NCBI Taxonomy" id="2840693"/>
    <lineage>
        <taxon>Bacteria</taxon>
        <taxon>Bacillati</taxon>
        <taxon>Bacillota</taxon>
        <taxon>Clostridia</taxon>
        <taxon>Candidatus Avichristensenella</taxon>
    </lineage>
</organism>
<dbReference type="PANTHER" id="PTHR34408">
    <property type="entry name" value="FAMILY PROTEIN, PUTATIVE-RELATED"/>
    <property type="match status" value="1"/>
</dbReference>
<comment type="caution">
    <text evidence="2">The sequence shown here is derived from an EMBL/GenBank/DDBJ whole genome shotgun (WGS) entry which is preliminary data.</text>
</comment>
<dbReference type="Proteomes" id="UP000886819">
    <property type="component" value="Unassembled WGS sequence"/>
</dbReference>
<evidence type="ECO:0000313" key="2">
    <source>
        <dbReference type="EMBL" id="HIQ62009.1"/>
    </source>
</evidence>
<reference evidence="2" key="1">
    <citation type="submission" date="2020-10" db="EMBL/GenBank/DDBJ databases">
        <authorList>
            <person name="Gilroy R."/>
        </authorList>
    </citation>
    <scope>NUCLEOTIDE SEQUENCE</scope>
    <source>
        <strain evidence="2">ChiHile30-977</strain>
    </source>
</reference>
<proteinExistence type="predicted"/>
<dbReference type="Pfam" id="PF08239">
    <property type="entry name" value="SH3_3"/>
    <property type="match status" value="3"/>
</dbReference>
<dbReference type="InterPro" id="IPR052354">
    <property type="entry name" value="Cell_Wall_Dynamics_Protein"/>
</dbReference>
<dbReference type="PROSITE" id="PS51781">
    <property type="entry name" value="SH3B"/>
    <property type="match status" value="3"/>
</dbReference>
<dbReference type="InterPro" id="IPR003646">
    <property type="entry name" value="SH3-like_bac-type"/>
</dbReference>
<dbReference type="EMBL" id="DVFI01000003">
    <property type="protein sequence ID" value="HIQ62009.1"/>
    <property type="molecule type" value="Genomic_DNA"/>
</dbReference>
<dbReference type="Gene3D" id="2.30.30.40">
    <property type="entry name" value="SH3 Domains"/>
    <property type="match status" value="5"/>
</dbReference>
<evidence type="ECO:0000313" key="3">
    <source>
        <dbReference type="Proteomes" id="UP000886819"/>
    </source>
</evidence>
<protein>
    <submittedName>
        <fullName evidence="2">SH3 domain-containing protein</fullName>
    </submittedName>
</protein>
<dbReference type="AlphaFoldDB" id="A0A9D0YTW3"/>
<feature type="domain" description="SH3b" evidence="1">
    <location>
        <begin position="161"/>
        <end position="223"/>
    </location>
</feature>
<feature type="domain" description="SH3b" evidence="1">
    <location>
        <begin position="232"/>
        <end position="300"/>
    </location>
</feature>
<reference evidence="2" key="2">
    <citation type="journal article" date="2021" name="PeerJ">
        <title>Extensive microbial diversity within the chicken gut microbiome revealed by metagenomics and culture.</title>
        <authorList>
            <person name="Gilroy R."/>
            <person name="Ravi A."/>
            <person name="Getino M."/>
            <person name="Pursley I."/>
            <person name="Horton D.L."/>
            <person name="Alikhan N.F."/>
            <person name="Baker D."/>
            <person name="Gharbi K."/>
            <person name="Hall N."/>
            <person name="Watson M."/>
            <person name="Adriaenssens E.M."/>
            <person name="Foster-Nyarko E."/>
            <person name="Jarju S."/>
            <person name="Secka A."/>
            <person name="Antonio M."/>
            <person name="Oren A."/>
            <person name="Chaudhuri R.R."/>
            <person name="La Ragione R."/>
            <person name="Hildebrand F."/>
            <person name="Pallen M.J."/>
        </authorList>
    </citation>
    <scope>NUCLEOTIDE SEQUENCE</scope>
    <source>
        <strain evidence="2">ChiHile30-977</strain>
    </source>
</reference>
<feature type="domain" description="SH3b" evidence="1">
    <location>
        <begin position="85"/>
        <end position="147"/>
    </location>
</feature>